<name>A0A812KTX6_9DINO</name>
<dbReference type="OrthoDB" id="434799at2759"/>
<organism evidence="1 2">
    <name type="scientific">Symbiodinium natans</name>
    <dbReference type="NCBI Taxonomy" id="878477"/>
    <lineage>
        <taxon>Eukaryota</taxon>
        <taxon>Sar</taxon>
        <taxon>Alveolata</taxon>
        <taxon>Dinophyceae</taxon>
        <taxon>Suessiales</taxon>
        <taxon>Symbiodiniaceae</taxon>
        <taxon>Symbiodinium</taxon>
    </lineage>
</organism>
<reference evidence="1" key="1">
    <citation type="submission" date="2021-02" db="EMBL/GenBank/DDBJ databases">
        <authorList>
            <person name="Dougan E. K."/>
            <person name="Rhodes N."/>
            <person name="Thang M."/>
            <person name="Chan C."/>
        </authorList>
    </citation>
    <scope>NUCLEOTIDE SEQUENCE</scope>
</reference>
<evidence type="ECO:0000313" key="2">
    <source>
        <dbReference type="Proteomes" id="UP000604046"/>
    </source>
</evidence>
<sequence>MVRRACDNGNSSPGQKAILTSTPVELTEIGLETGILTNERQETVCSCGKQKWKIEARNNHCQYRCSCRKTESVVARDRDIFSQKRSLFGALWLWCSPLNVSPDKGGLVLGVDNRVMRDLFDQFRSWLSPLVDQLNDELLIGGQGQDVEMDEICFRSKTLDNCVLWVRYFAMVRRGSSKVFLAQLPYRVSKDFSFGSIQCEVHIKPTLSYALQELASVLRRDDGSFRLGAGSVCHTDSARAYKQLGVEDGPLFDGSFCNAKELKGLKLAHTNVKHKPPKPEFTKPFDVPVWQGIDDDWEVETRIGGTQKLDGFFASFRRDVGRQPFNTTGPTPKQADALEQGLHHRVRAFQCKFWMSGSDMFRVVGSLRKKERDDPGRASWSTLAEYLKVAEQCEQPKKRLAPDAGVGLLADSDRELDAGESQCSLLFDDDE</sequence>
<evidence type="ECO:0000313" key="1">
    <source>
        <dbReference type="EMBL" id="CAE7233648.1"/>
    </source>
</evidence>
<dbReference type="EMBL" id="CAJNDS010000780">
    <property type="protein sequence ID" value="CAE7233648.1"/>
    <property type="molecule type" value="Genomic_DNA"/>
</dbReference>
<comment type="caution">
    <text evidence="1">The sequence shown here is derived from an EMBL/GenBank/DDBJ whole genome shotgun (WGS) entry which is preliminary data.</text>
</comment>
<keyword evidence="2" id="KW-1185">Reference proteome</keyword>
<dbReference type="AlphaFoldDB" id="A0A812KTX6"/>
<dbReference type="Proteomes" id="UP000604046">
    <property type="component" value="Unassembled WGS sequence"/>
</dbReference>
<protein>
    <submittedName>
        <fullName evidence="1">Uncharacterized protein</fullName>
    </submittedName>
</protein>
<gene>
    <name evidence="1" type="ORF">SNAT2548_LOCUS9789</name>
</gene>
<accession>A0A812KTX6</accession>
<proteinExistence type="predicted"/>